<evidence type="ECO:0000313" key="2">
    <source>
        <dbReference type="EMBL" id="KAG8180672.1"/>
    </source>
</evidence>
<protein>
    <submittedName>
        <fullName evidence="2">Uncharacterized protein</fullName>
    </submittedName>
</protein>
<feature type="region of interest" description="Disordered" evidence="1">
    <location>
        <begin position="27"/>
        <end position="46"/>
    </location>
</feature>
<dbReference type="EMBL" id="JAFNEN010000556">
    <property type="protein sequence ID" value="KAG8180672.1"/>
    <property type="molecule type" value="Genomic_DNA"/>
</dbReference>
<name>A0AAV6U7X2_9ARAC</name>
<proteinExistence type="predicted"/>
<keyword evidence="3" id="KW-1185">Reference proteome</keyword>
<sequence length="66" mass="7638">MIPTNPHHKTQQNHREILKGHHKRFLESSHPLLRTPKPTKFSRLNPTTLSLNRCQALSLKGLLLPQ</sequence>
<comment type="caution">
    <text evidence="2">The sequence shown here is derived from an EMBL/GenBank/DDBJ whole genome shotgun (WGS) entry which is preliminary data.</text>
</comment>
<dbReference type="AlphaFoldDB" id="A0AAV6U7X2"/>
<gene>
    <name evidence="2" type="ORF">JTE90_006728</name>
</gene>
<evidence type="ECO:0000256" key="1">
    <source>
        <dbReference type="SAM" id="MobiDB-lite"/>
    </source>
</evidence>
<accession>A0AAV6U7X2</accession>
<dbReference type="Proteomes" id="UP000827092">
    <property type="component" value="Unassembled WGS sequence"/>
</dbReference>
<organism evidence="2 3">
    <name type="scientific">Oedothorax gibbosus</name>
    <dbReference type="NCBI Taxonomy" id="931172"/>
    <lineage>
        <taxon>Eukaryota</taxon>
        <taxon>Metazoa</taxon>
        <taxon>Ecdysozoa</taxon>
        <taxon>Arthropoda</taxon>
        <taxon>Chelicerata</taxon>
        <taxon>Arachnida</taxon>
        <taxon>Araneae</taxon>
        <taxon>Araneomorphae</taxon>
        <taxon>Entelegynae</taxon>
        <taxon>Araneoidea</taxon>
        <taxon>Linyphiidae</taxon>
        <taxon>Erigoninae</taxon>
        <taxon>Oedothorax</taxon>
    </lineage>
</organism>
<evidence type="ECO:0000313" key="3">
    <source>
        <dbReference type="Proteomes" id="UP000827092"/>
    </source>
</evidence>
<reference evidence="2 3" key="1">
    <citation type="journal article" date="2022" name="Nat. Ecol. Evol.">
        <title>A masculinizing supergene underlies an exaggerated male reproductive morph in a spider.</title>
        <authorList>
            <person name="Hendrickx F."/>
            <person name="De Corte Z."/>
            <person name="Sonet G."/>
            <person name="Van Belleghem S.M."/>
            <person name="Kostlbacher S."/>
            <person name="Vangestel C."/>
        </authorList>
    </citation>
    <scope>NUCLEOTIDE SEQUENCE [LARGE SCALE GENOMIC DNA]</scope>
    <source>
        <strain evidence="2">W744_W776</strain>
    </source>
</reference>